<keyword evidence="2" id="KW-1133">Transmembrane helix</keyword>
<dbReference type="CDD" id="cd00190">
    <property type="entry name" value="Tryp_SPc"/>
    <property type="match status" value="1"/>
</dbReference>
<dbReference type="PRINTS" id="PR00722">
    <property type="entry name" value="CHYMOTRYPSIN"/>
</dbReference>
<feature type="domain" description="Peptidase S1" evidence="3">
    <location>
        <begin position="24"/>
        <end position="260"/>
    </location>
</feature>
<evidence type="ECO:0000256" key="2">
    <source>
        <dbReference type="SAM" id="Phobius"/>
    </source>
</evidence>
<dbReference type="InterPro" id="IPR001254">
    <property type="entry name" value="Trypsin_dom"/>
</dbReference>
<dbReference type="Pfam" id="PF00089">
    <property type="entry name" value="Trypsin"/>
    <property type="match status" value="1"/>
</dbReference>
<dbReference type="InterPro" id="IPR001314">
    <property type="entry name" value="Peptidase_S1A"/>
</dbReference>
<evidence type="ECO:0000313" key="4">
    <source>
        <dbReference type="EMBL" id="VVO11645.1"/>
    </source>
</evidence>
<dbReference type="GO" id="GO:0004252">
    <property type="term" value="F:serine-type endopeptidase activity"/>
    <property type="evidence" value="ECO:0007669"/>
    <property type="project" value="InterPro"/>
</dbReference>
<dbReference type="PROSITE" id="PS50240">
    <property type="entry name" value="TRYPSIN_DOM"/>
    <property type="match status" value="1"/>
</dbReference>
<keyword evidence="1" id="KW-1015">Disulfide bond</keyword>
<name>A0A5E7DIF4_PSEFL</name>
<evidence type="ECO:0000259" key="3">
    <source>
        <dbReference type="PROSITE" id="PS50240"/>
    </source>
</evidence>
<dbReference type="RefSeq" id="WP_150643363.1">
    <property type="nucleotide sequence ID" value="NZ_CABVHQ010000034.1"/>
</dbReference>
<dbReference type="OrthoDB" id="9813836at2"/>
<dbReference type="GO" id="GO:0006508">
    <property type="term" value="P:proteolysis"/>
    <property type="evidence" value="ECO:0007669"/>
    <property type="project" value="InterPro"/>
</dbReference>
<dbReference type="SMART" id="SM00020">
    <property type="entry name" value="Tryp_SPc"/>
    <property type="match status" value="1"/>
</dbReference>
<dbReference type="PANTHER" id="PTHR24253">
    <property type="entry name" value="TRANSMEMBRANE PROTEASE SERINE"/>
    <property type="match status" value="1"/>
</dbReference>
<accession>A0A5E7DIF4</accession>
<dbReference type="Proteomes" id="UP000337909">
    <property type="component" value="Unassembled WGS sequence"/>
</dbReference>
<feature type="transmembrane region" description="Helical" evidence="2">
    <location>
        <begin position="6"/>
        <end position="24"/>
    </location>
</feature>
<keyword evidence="2" id="KW-0472">Membrane</keyword>
<dbReference type="PROSITE" id="PS00135">
    <property type="entry name" value="TRYPSIN_SER"/>
    <property type="match status" value="1"/>
</dbReference>
<dbReference type="InterPro" id="IPR033116">
    <property type="entry name" value="TRYPSIN_SER"/>
</dbReference>
<evidence type="ECO:0000313" key="5">
    <source>
        <dbReference type="Proteomes" id="UP000337909"/>
    </source>
</evidence>
<dbReference type="InterPro" id="IPR043504">
    <property type="entry name" value="Peptidase_S1_PA_chymotrypsin"/>
</dbReference>
<dbReference type="InterPro" id="IPR009003">
    <property type="entry name" value="Peptidase_S1_PA"/>
</dbReference>
<proteinExistence type="predicted"/>
<reference evidence="4 5" key="1">
    <citation type="submission" date="2019-09" db="EMBL/GenBank/DDBJ databases">
        <authorList>
            <person name="Chandra G."/>
            <person name="Truman W A."/>
        </authorList>
    </citation>
    <scope>NUCLEOTIDE SEQUENCE [LARGE SCALE GENOMIC DNA]</scope>
    <source>
        <strain evidence="4">PS691</strain>
    </source>
</reference>
<dbReference type="PANTHER" id="PTHR24253:SF153">
    <property type="entry name" value="SERINE PROTEASE HEPSIN"/>
    <property type="match status" value="1"/>
</dbReference>
<dbReference type="Gene3D" id="2.40.10.10">
    <property type="entry name" value="Trypsin-like serine proteases"/>
    <property type="match status" value="1"/>
</dbReference>
<gene>
    <name evidence="4" type="ORF">PS691_03454</name>
</gene>
<dbReference type="AlphaFoldDB" id="A0A5E7DIF4"/>
<keyword evidence="2" id="KW-0812">Transmembrane</keyword>
<dbReference type="SUPFAM" id="SSF50494">
    <property type="entry name" value="Trypsin-like serine proteases"/>
    <property type="match status" value="1"/>
</dbReference>
<evidence type="ECO:0000256" key="1">
    <source>
        <dbReference type="ARBA" id="ARBA00023157"/>
    </source>
</evidence>
<sequence length="297" mass="32389">MKTKIAGIVLLIVTVGISAVLLFLKGAYFHDRGPPPPTFSASEVADAEYPFMAYIITQPVNTNNTQCGGTLIASNLVLTAAQCVVKFVPGTQVWIGRTVRSDATQGYVRTATQRVYWNSLLDMAVLKLDKEVTGVVPIAMPDNDTEYRKPGNYFITTGWGRMPDGKYPDRLHQVEVPYVSHGIDCRGSTWEAFLCAGGEVGKDACIGDSGGPLFVKIERGRFLQVGMVSAGHGCGITADPGFYVDLSNEKVARIISEIISAQKLATASNTWFFRGEQNHVLLNDELSKVTTLPVYRF</sequence>
<dbReference type="EMBL" id="CABVHQ010000034">
    <property type="protein sequence ID" value="VVO11645.1"/>
    <property type="molecule type" value="Genomic_DNA"/>
</dbReference>
<protein>
    <recommendedName>
        <fullName evidence="3">Peptidase S1 domain-containing protein</fullName>
    </recommendedName>
</protein>
<organism evidence="4 5">
    <name type="scientific">Pseudomonas fluorescens</name>
    <dbReference type="NCBI Taxonomy" id="294"/>
    <lineage>
        <taxon>Bacteria</taxon>
        <taxon>Pseudomonadati</taxon>
        <taxon>Pseudomonadota</taxon>
        <taxon>Gammaproteobacteria</taxon>
        <taxon>Pseudomonadales</taxon>
        <taxon>Pseudomonadaceae</taxon>
        <taxon>Pseudomonas</taxon>
    </lineage>
</organism>